<evidence type="ECO:0000313" key="1">
    <source>
        <dbReference type="EMBL" id="KAG7345367.1"/>
    </source>
</evidence>
<gene>
    <name evidence="1" type="ORF">IV203_032898</name>
</gene>
<name>A0A9K3KKI6_9STRA</name>
<dbReference type="AlphaFoldDB" id="A0A9K3KKI6"/>
<organism evidence="1 2">
    <name type="scientific">Nitzschia inconspicua</name>
    <dbReference type="NCBI Taxonomy" id="303405"/>
    <lineage>
        <taxon>Eukaryota</taxon>
        <taxon>Sar</taxon>
        <taxon>Stramenopiles</taxon>
        <taxon>Ochrophyta</taxon>
        <taxon>Bacillariophyta</taxon>
        <taxon>Bacillariophyceae</taxon>
        <taxon>Bacillariophycidae</taxon>
        <taxon>Bacillariales</taxon>
        <taxon>Bacillariaceae</taxon>
        <taxon>Nitzschia</taxon>
    </lineage>
</organism>
<keyword evidence="2" id="KW-1185">Reference proteome</keyword>
<reference evidence="1" key="1">
    <citation type="journal article" date="2021" name="Sci. Rep.">
        <title>Diploid genomic architecture of Nitzschia inconspicua, an elite biomass production diatom.</title>
        <authorList>
            <person name="Oliver A."/>
            <person name="Podell S."/>
            <person name="Pinowska A."/>
            <person name="Traller J.C."/>
            <person name="Smith S.R."/>
            <person name="McClure R."/>
            <person name="Beliaev A."/>
            <person name="Bohutskyi P."/>
            <person name="Hill E.A."/>
            <person name="Rabines A."/>
            <person name="Zheng H."/>
            <person name="Allen L.Z."/>
            <person name="Kuo A."/>
            <person name="Grigoriev I.V."/>
            <person name="Allen A.E."/>
            <person name="Hazlebeck D."/>
            <person name="Allen E.E."/>
        </authorList>
    </citation>
    <scope>NUCLEOTIDE SEQUENCE</scope>
    <source>
        <strain evidence="1">Hildebrandi</strain>
    </source>
</reference>
<dbReference type="Proteomes" id="UP000693970">
    <property type="component" value="Unassembled WGS sequence"/>
</dbReference>
<evidence type="ECO:0000313" key="2">
    <source>
        <dbReference type="Proteomes" id="UP000693970"/>
    </source>
</evidence>
<protein>
    <submittedName>
        <fullName evidence="1">Uncharacterized protein</fullName>
    </submittedName>
</protein>
<comment type="caution">
    <text evidence="1">The sequence shown here is derived from an EMBL/GenBank/DDBJ whole genome shotgun (WGS) entry which is preliminary data.</text>
</comment>
<accession>A0A9K3KKI6</accession>
<proteinExistence type="predicted"/>
<dbReference type="EMBL" id="JAGRRH010000022">
    <property type="protein sequence ID" value="KAG7345367.1"/>
    <property type="molecule type" value="Genomic_DNA"/>
</dbReference>
<reference evidence="1" key="2">
    <citation type="submission" date="2021-04" db="EMBL/GenBank/DDBJ databases">
        <authorList>
            <person name="Podell S."/>
        </authorList>
    </citation>
    <scope>NUCLEOTIDE SEQUENCE</scope>
    <source>
        <strain evidence="1">Hildebrandi</strain>
    </source>
</reference>
<sequence>MSRFLQLKKIDLVQTNNRRHNDYAYASRFILCGPANIVAVLKMEAGFRRTSTRESNPTRKVVKTTASTKASLEWNGKCRSLTVYTSERIMRMIPLAKENSSLVTGKEHFAHGRGLLIPSSLPRLVLSTVRMTPSSNSFILNVSQSAWKQTKALHAKGL</sequence>